<dbReference type="AlphaFoldDB" id="A0A1R3L2V3"/>
<keyword evidence="2" id="KW-1185">Reference proteome</keyword>
<sequence length="190" mass="20803">MIDIRHHPHRQGKLCRAQPLLQCHTGGNGFAKFAPDAHRFPEQVTQTGRFGVFRHFRPAVNGDGNQRFTPRRIVKIPLGKDGKLRPHRNAAQFRGDVGKGLEPVNVIATYRRIRMTKMVEAAIRAGHAGGDAHAGGTQRLLHAARHVAEGGGGPAGIDKFMRQLQIANADLLRHGVNQIAGIGEAVHQRI</sequence>
<evidence type="ECO:0000313" key="1">
    <source>
        <dbReference type="EMBL" id="OMP13665.1"/>
    </source>
</evidence>
<name>A0A1R3L2V3_9ROSI</name>
<dbReference type="EMBL" id="AWUE01003610">
    <property type="protein sequence ID" value="OMP13665.1"/>
    <property type="molecule type" value="Genomic_DNA"/>
</dbReference>
<organism evidence="1 2">
    <name type="scientific">Corchorus olitorius</name>
    <dbReference type="NCBI Taxonomy" id="93759"/>
    <lineage>
        <taxon>Eukaryota</taxon>
        <taxon>Viridiplantae</taxon>
        <taxon>Streptophyta</taxon>
        <taxon>Embryophyta</taxon>
        <taxon>Tracheophyta</taxon>
        <taxon>Spermatophyta</taxon>
        <taxon>Magnoliopsida</taxon>
        <taxon>eudicotyledons</taxon>
        <taxon>Gunneridae</taxon>
        <taxon>Pentapetalae</taxon>
        <taxon>rosids</taxon>
        <taxon>malvids</taxon>
        <taxon>Malvales</taxon>
        <taxon>Malvaceae</taxon>
        <taxon>Grewioideae</taxon>
        <taxon>Apeibeae</taxon>
        <taxon>Corchorus</taxon>
    </lineage>
</organism>
<proteinExistence type="predicted"/>
<accession>A0A1R3L2V3</accession>
<comment type="caution">
    <text evidence="1">The sequence shown here is derived from an EMBL/GenBank/DDBJ whole genome shotgun (WGS) entry which is preliminary data.</text>
</comment>
<feature type="non-terminal residue" evidence="1">
    <location>
        <position position="190"/>
    </location>
</feature>
<gene>
    <name evidence="1" type="ORF">COLO4_01192</name>
</gene>
<evidence type="ECO:0000313" key="2">
    <source>
        <dbReference type="Proteomes" id="UP000187203"/>
    </source>
</evidence>
<protein>
    <submittedName>
        <fullName evidence="1">Uncharacterized protein</fullName>
    </submittedName>
</protein>
<reference evidence="2" key="1">
    <citation type="submission" date="2013-09" db="EMBL/GenBank/DDBJ databases">
        <title>Corchorus olitorius genome sequencing.</title>
        <authorList>
            <person name="Alam M."/>
            <person name="Haque M.S."/>
            <person name="Islam M.S."/>
            <person name="Emdad E.M."/>
            <person name="Islam M.M."/>
            <person name="Ahmed B."/>
            <person name="Halim A."/>
            <person name="Hossen Q.M.M."/>
            <person name="Hossain M.Z."/>
            <person name="Ahmed R."/>
            <person name="Khan M.M."/>
            <person name="Islam R."/>
            <person name="Rashid M.M."/>
            <person name="Khan S.A."/>
            <person name="Rahman M.S."/>
            <person name="Alam M."/>
            <person name="Yahiya A.S."/>
            <person name="Khan M.S."/>
            <person name="Azam M.S."/>
            <person name="Haque T."/>
            <person name="Lashkar M.Z.H."/>
            <person name="Akhand A.I."/>
            <person name="Morshed G."/>
            <person name="Roy S."/>
            <person name="Uddin K.S."/>
            <person name="Rabeya T."/>
            <person name="Hossain A.S."/>
            <person name="Chowdhury A."/>
            <person name="Snigdha A.R."/>
            <person name="Mortoza M.S."/>
            <person name="Matin S.A."/>
            <person name="Hoque S.M.E."/>
            <person name="Islam M.K."/>
            <person name="Roy D.K."/>
            <person name="Haider R."/>
            <person name="Moosa M.M."/>
            <person name="Elias S.M."/>
            <person name="Hasan A.M."/>
            <person name="Jahan S."/>
            <person name="Shafiuddin M."/>
            <person name="Mahmood N."/>
            <person name="Shommy N.S."/>
        </authorList>
    </citation>
    <scope>NUCLEOTIDE SEQUENCE [LARGE SCALE GENOMIC DNA]</scope>
    <source>
        <strain evidence="2">cv. O-4</strain>
    </source>
</reference>
<dbReference type="Proteomes" id="UP000187203">
    <property type="component" value="Unassembled WGS sequence"/>
</dbReference>